<evidence type="ECO:0000256" key="1">
    <source>
        <dbReference type="SAM" id="Phobius"/>
    </source>
</evidence>
<feature type="transmembrane region" description="Helical" evidence="1">
    <location>
        <begin position="75"/>
        <end position="93"/>
    </location>
</feature>
<keyword evidence="1" id="KW-0812">Transmembrane</keyword>
<sequence length="112" mass="13464">MNYQRLFFCPNFLQSTFNYINFYSFCPLLPLFCPPKKYVFCPDPQSRILIKGSLQKEKSDELVLVFLSHLYPPPMVLFFVFSFSFRFFVFPFANKKHLQAMQNYKHSIAFFK</sequence>
<keyword evidence="1" id="KW-1133">Transmembrane helix</keyword>
<keyword evidence="1" id="KW-0472">Membrane</keyword>
<organism evidence="2">
    <name type="scientific">Siphoviridae sp. ctnR613</name>
    <dbReference type="NCBI Taxonomy" id="2827939"/>
    <lineage>
        <taxon>Viruses</taxon>
        <taxon>Duplodnaviria</taxon>
        <taxon>Heunggongvirae</taxon>
        <taxon>Uroviricota</taxon>
        <taxon>Caudoviricetes</taxon>
    </lineage>
</organism>
<protein>
    <recommendedName>
        <fullName evidence="3">Transmembrane protein</fullName>
    </recommendedName>
</protein>
<evidence type="ECO:0008006" key="3">
    <source>
        <dbReference type="Google" id="ProtNLM"/>
    </source>
</evidence>
<dbReference type="EMBL" id="BK032640">
    <property type="protein sequence ID" value="DAF52630.1"/>
    <property type="molecule type" value="Genomic_DNA"/>
</dbReference>
<name>A0A8S5SNU7_9CAUD</name>
<evidence type="ECO:0000313" key="2">
    <source>
        <dbReference type="EMBL" id="DAF52630.1"/>
    </source>
</evidence>
<reference evidence="2" key="1">
    <citation type="journal article" date="2021" name="Proc. Natl. Acad. Sci. U.S.A.">
        <title>A Catalog of Tens of Thousands of Viruses from Human Metagenomes Reveals Hidden Associations with Chronic Diseases.</title>
        <authorList>
            <person name="Tisza M.J."/>
            <person name="Buck C.B."/>
        </authorList>
    </citation>
    <scope>NUCLEOTIDE SEQUENCE</scope>
    <source>
        <strain evidence="2">CtnR613</strain>
    </source>
</reference>
<accession>A0A8S5SNU7</accession>
<proteinExistence type="predicted"/>